<evidence type="ECO:0000313" key="5">
    <source>
        <dbReference type="Ensembl" id="ENSPKIP00000023669.1"/>
    </source>
</evidence>
<dbReference type="FunFam" id="2.60.120.200:FF:000124">
    <property type="entry name" value="Galectin-4"/>
    <property type="match status" value="2"/>
</dbReference>
<reference evidence="5" key="2">
    <citation type="submission" date="2025-09" db="UniProtKB">
        <authorList>
            <consortium name="Ensembl"/>
        </authorList>
    </citation>
    <scope>IDENTIFICATION</scope>
</reference>
<proteinExistence type="predicted"/>
<name>A0A3B3RYY3_9TELE</name>
<keyword evidence="6" id="KW-1185">Reference proteome</keyword>
<dbReference type="InterPro" id="IPR013320">
    <property type="entry name" value="ConA-like_dom_sf"/>
</dbReference>
<dbReference type="GeneTree" id="ENSGT00940000162258"/>
<dbReference type="GO" id="GO:0005634">
    <property type="term" value="C:nucleus"/>
    <property type="evidence" value="ECO:0007669"/>
    <property type="project" value="TreeGrafter"/>
</dbReference>
<dbReference type="InterPro" id="IPR044156">
    <property type="entry name" value="Galectin-like"/>
</dbReference>
<dbReference type="InterPro" id="IPR001079">
    <property type="entry name" value="Galectin_CRD"/>
</dbReference>
<evidence type="ECO:0000256" key="1">
    <source>
        <dbReference type="ARBA" id="ARBA00022734"/>
    </source>
</evidence>
<evidence type="ECO:0000256" key="3">
    <source>
        <dbReference type="RuleBase" id="RU102079"/>
    </source>
</evidence>
<keyword evidence="1 3" id="KW-0430">Lectin</keyword>
<dbReference type="GO" id="GO:0032689">
    <property type="term" value="P:negative regulation of type II interferon production"/>
    <property type="evidence" value="ECO:0007669"/>
    <property type="project" value="TreeGrafter"/>
</dbReference>
<dbReference type="GO" id="GO:2000562">
    <property type="term" value="P:negative regulation of CD4-positive, alpha-beta T cell proliferation"/>
    <property type="evidence" value="ECO:0007669"/>
    <property type="project" value="TreeGrafter"/>
</dbReference>
<dbReference type="GO" id="GO:0005829">
    <property type="term" value="C:cytosol"/>
    <property type="evidence" value="ECO:0007669"/>
    <property type="project" value="TreeGrafter"/>
</dbReference>
<protein>
    <recommendedName>
        <fullName evidence="3">Galectin</fullName>
    </recommendedName>
</protein>
<dbReference type="Pfam" id="PF00337">
    <property type="entry name" value="Gal-bind_lectin"/>
    <property type="match status" value="2"/>
</dbReference>
<feature type="domain" description="Galectin" evidence="4">
    <location>
        <begin position="209"/>
        <end position="335"/>
    </location>
</feature>
<dbReference type="SMART" id="SM00908">
    <property type="entry name" value="Gal-bind_lectin"/>
    <property type="match status" value="2"/>
</dbReference>
<organism evidence="5 6">
    <name type="scientific">Paramormyrops kingsleyae</name>
    <dbReference type="NCBI Taxonomy" id="1676925"/>
    <lineage>
        <taxon>Eukaryota</taxon>
        <taxon>Metazoa</taxon>
        <taxon>Chordata</taxon>
        <taxon>Craniata</taxon>
        <taxon>Vertebrata</taxon>
        <taxon>Euteleostomi</taxon>
        <taxon>Actinopterygii</taxon>
        <taxon>Neopterygii</taxon>
        <taxon>Teleostei</taxon>
        <taxon>Osteoglossocephala</taxon>
        <taxon>Osteoglossomorpha</taxon>
        <taxon>Osteoglossiformes</taxon>
        <taxon>Mormyridae</taxon>
        <taxon>Paramormyrops</taxon>
    </lineage>
</organism>
<dbReference type="AlphaFoldDB" id="A0A3B3RYY3"/>
<keyword evidence="2" id="KW-0677">Repeat</keyword>
<dbReference type="Gene3D" id="2.60.120.200">
    <property type="match status" value="2"/>
</dbReference>
<reference evidence="5" key="1">
    <citation type="submission" date="2025-08" db="UniProtKB">
        <authorList>
            <consortium name="Ensembl"/>
        </authorList>
    </citation>
    <scope>IDENTIFICATION</scope>
</reference>
<evidence type="ECO:0000259" key="4">
    <source>
        <dbReference type="PROSITE" id="PS51304"/>
    </source>
</evidence>
<feature type="domain" description="Galectin" evidence="4">
    <location>
        <begin position="42"/>
        <end position="174"/>
    </location>
</feature>
<dbReference type="PANTHER" id="PTHR11346">
    <property type="entry name" value="GALECTIN"/>
    <property type="match status" value="1"/>
</dbReference>
<dbReference type="Proteomes" id="UP000261540">
    <property type="component" value="Unplaced"/>
</dbReference>
<accession>A0A3B3RYY3</accession>
<dbReference type="GO" id="GO:0030246">
    <property type="term" value="F:carbohydrate binding"/>
    <property type="evidence" value="ECO:0007669"/>
    <property type="project" value="UniProtKB-UniRule"/>
</dbReference>
<sequence length="335" mass="37255">MKVKVGETYVYLRNRSCIHCARQGQKMSFSKQSPYMKPPTPFEGSILGGLQEGRTITIRGWVPQITKSFNVNLQCGSKKEADIALQFNARFDKPPGYVICNTLKNQQLGENKQKHLAADLRGSNFTLVIIVTRDSYSISVDGFHLLEYKHCLPFGQVDTIAVFGGVQVEYISFENPNIPPSAPNLFSEAVGWLTSLLKPSPPEYHATPYNCSVPGGMSLGRSVTVLGVIKDKAARFDIKLCCKEGVAFLFKPKFKDGVVVRNSQLKGSWGREERSGAMPFCQGQAFVITITSNSECYTVFVNGAQLFEYQHRYKCLESVDFLDVNGDTSVIFVEV</sequence>
<dbReference type="PROSITE" id="PS51304">
    <property type="entry name" value="GALECTIN"/>
    <property type="match status" value="2"/>
</dbReference>
<dbReference type="PANTHER" id="PTHR11346:SF80">
    <property type="entry name" value="GALECTIN-9C"/>
    <property type="match status" value="1"/>
</dbReference>
<dbReference type="GO" id="GO:0010628">
    <property type="term" value="P:positive regulation of gene expression"/>
    <property type="evidence" value="ECO:0007669"/>
    <property type="project" value="TreeGrafter"/>
</dbReference>
<dbReference type="GO" id="GO:0016936">
    <property type="term" value="F:galactoside binding"/>
    <property type="evidence" value="ECO:0007669"/>
    <property type="project" value="TreeGrafter"/>
</dbReference>
<dbReference type="SUPFAM" id="SSF49899">
    <property type="entry name" value="Concanavalin A-like lectins/glucanases"/>
    <property type="match status" value="2"/>
</dbReference>
<dbReference type="CDD" id="cd00070">
    <property type="entry name" value="GLECT"/>
    <property type="match status" value="2"/>
</dbReference>
<evidence type="ECO:0000256" key="2">
    <source>
        <dbReference type="ARBA" id="ARBA00022737"/>
    </source>
</evidence>
<evidence type="ECO:0000313" key="6">
    <source>
        <dbReference type="Proteomes" id="UP000261540"/>
    </source>
</evidence>
<dbReference type="Ensembl" id="ENSPKIT00000004356.1">
    <property type="protein sequence ID" value="ENSPKIP00000023669.1"/>
    <property type="gene ID" value="ENSPKIG00000007212.1"/>
</dbReference>
<dbReference type="STRING" id="1676925.ENSPKIP00000023669"/>
<dbReference type="SMART" id="SM00276">
    <property type="entry name" value="GLECT"/>
    <property type="match status" value="2"/>
</dbReference>